<proteinExistence type="predicted"/>
<name>A0A199ULK9_ANACO</name>
<feature type="region of interest" description="Disordered" evidence="1">
    <location>
        <begin position="93"/>
        <end position="129"/>
    </location>
</feature>
<protein>
    <submittedName>
        <fullName evidence="2">Uncharacterized protein</fullName>
    </submittedName>
</protein>
<dbReference type="Proteomes" id="UP000092600">
    <property type="component" value="Unassembled WGS sequence"/>
</dbReference>
<dbReference type="EMBL" id="LSRQ01006777">
    <property type="protein sequence ID" value="OAY65623.1"/>
    <property type="molecule type" value="Genomic_DNA"/>
</dbReference>
<evidence type="ECO:0000256" key="1">
    <source>
        <dbReference type="SAM" id="MobiDB-lite"/>
    </source>
</evidence>
<dbReference type="AlphaFoldDB" id="A0A199ULK9"/>
<organism evidence="2 3">
    <name type="scientific">Ananas comosus</name>
    <name type="common">Pineapple</name>
    <name type="synonym">Ananas ananas</name>
    <dbReference type="NCBI Taxonomy" id="4615"/>
    <lineage>
        <taxon>Eukaryota</taxon>
        <taxon>Viridiplantae</taxon>
        <taxon>Streptophyta</taxon>
        <taxon>Embryophyta</taxon>
        <taxon>Tracheophyta</taxon>
        <taxon>Spermatophyta</taxon>
        <taxon>Magnoliopsida</taxon>
        <taxon>Liliopsida</taxon>
        <taxon>Poales</taxon>
        <taxon>Bromeliaceae</taxon>
        <taxon>Bromelioideae</taxon>
        <taxon>Ananas</taxon>
    </lineage>
</organism>
<evidence type="ECO:0000313" key="2">
    <source>
        <dbReference type="EMBL" id="OAY65623.1"/>
    </source>
</evidence>
<comment type="caution">
    <text evidence="2">The sequence shown here is derived from an EMBL/GenBank/DDBJ whole genome shotgun (WGS) entry which is preliminary data.</text>
</comment>
<sequence length="184" mass="19718">MVIVISRMTNSLRSDVDVDFEDCCTVGDCVIAAELINHINHELFSDMPSRTPSPLVALPSYVFQSTYPRAIRNCPLPDRRRDRVAPLNGHHAAVIRPVGGQHESSGPSVKASSIAMRLPKLTPGTDDSATGPLTISMADVVHVEVQVGHVVVGGDDFCSKRNSNGGGEEEEQEVVVVVAAYEGT</sequence>
<feature type="compositionally biased region" description="Polar residues" evidence="1">
    <location>
        <begin position="102"/>
        <end position="111"/>
    </location>
</feature>
<evidence type="ECO:0000313" key="3">
    <source>
        <dbReference type="Proteomes" id="UP000092600"/>
    </source>
</evidence>
<gene>
    <name evidence="2" type="ORF">ACMD2_05317</name>
</gene>
<accession>A0A199ULK9</accession>
<reference evidence="2 3" key="1">
    <citation type="journal article" date="2016" name="DNA Res.">
        <title>The draft genome of MD-2 pineapple using hybrid error correction of long reads.</title>
        <authorList>
            <person name="Redwan R.M."/>
            <person name="Saidin A."/>
            <person name="Kumar S.V."/>
        </authorList>
    </citation>
    <scope>NUCLEOTIDE SEQUENCE [LARGE SCALE GENOMIC DNA]</scope>
    <source>
        <strain evidence="3">cv. MD2</strain>
        <tissue evidence="2">Leaf</tissue>
    </source>
</reference>